<proteinExistence type="predicted"/>
<keyword evidence="2" id="KW-1185">Reference proteome</keyword>
<accession>A0ACC2NS25</accession>
<name>A0ACC2NS25_9HYME</name>
<evidence type="ECO:0000313" key="2">
    <source>
        <dbReference type="Proteomes" id="UP001239111"/>
    </source>
</evidence>
<dbReference type="Proteomes" id="UP001239111">
    <property type="component" value="Chromosome 3"/>
</dbReference>
<gene>
    <name evidence="1" type="ORF">QAD02_004360</name>
</gene>
<evidence type="ECO:0000313" key="1">
    <source>
        <dbReference type="EMBL" id="KAJ8673099.1"/>
    </source>
</evidence>
<protein>
    <submittedName>
        <fullName evidence="1">Uncharacterized protein</fullName>
    </submittedName>
</protein>
<sequence length="244" mass="27813">MKNGCIHKGDFISATRCHEICQDLFKGNYHLEGLARGYCEYNQECHCEYPSFRYGGTIVFTSAADLEEQRLKNSKMAEKMAESVRYSVDEAQAGPSHAHDEGMSIQWNNLNQVQTLQNMLCSYRDEIITKQECQQRCHDFVENAGIEGGTDGLCEEYGSCKCMIESKVKEGFVSYERLDTLEAQSLNEGIRRSEHAQEREGEEKKEEEKPMGFFGRTFRQMQEEFAGLSCISGDPENLSGLDRM</sequence>
<comment type="caution">
    <text evidence="1">The sequence shown here is derived from an EMBL/GenBank/DDBJ whole genome shotgun (WGS) entry which is preliminary data.</text>
</comment>
<organism evidence="1 2">
    <name type="scientific">Eretmocerus hayati</name>
    <dbReference type="NCBI Taxonomy" id="131215"/>
    <lineage>
        <taxon>Eukaryota</taxon>
        <taxon>Metazoa</taxon>
        <taxon>Ecdysozoa</taxon>
        <taxon>Arthropoda</taxon>
        <taxon>Hexapoda</taxon>
        <taxon>Insecta</taxon>
        <taxon>Pterygota</taxon>
        <taxon>Neoptera</taxon>
        <taxon>Endopterygota</taxon>
        <taxon>Hymenoptera</taxon>
        <taxon>Apocrita</taxon>
        <taxon>Proctotrupomorpha</taxon>
        <taxon>Chalcidoidea</taxon>
        <taxon>Aphelinidae</taxon>
        <taxon>Aphelininae</taxon>
        <taxon>Eretmocerus</taxon>
    </lineage>
</organism>
<dbReference type="EMBL" id="CM056743">
    <property type="protein sequence ID" value="KAJ8673099.1"/>
    <property type="molecule type" value="Genomic_DNA"/>
</dbReference>
<reference evidence="1" key="1">
    <citation type="submission" date="2023-04" db="EMBL/GenBank/DDBJ databases">
        <title>A chromosome-level genome assembly of the parasitoid wasp Eretmocerus hayati.</title>
        <authorList>
            <person name="Zhong Y."/>
            <person name="Liu S."/>
            <person name="Liu Y."/>
        </authorList>
    </citation>
    <scope>NUCLEOTIDE SEQUENCE</scope>
    <source>
        <strain evidence="1">ZJU_SS_LIU_2023</strain>
    </source>
</reference>